<feature type="compositionally biased region" description="Low complexity" evidence="1">
    <location>
        <begin position="42"/>
        <end position="60"/>
    </location>
</feature>
<evidence type="ECO:0000313" key="3">
    <source>
        <dbReference type="EMBL" id="CAL5023254.1"/>
    </source>
</evidence>
<keyword evidence="2" id="KW-0472">Membrane</keyword>
<dbReference type="EMBL" id="OZ075113">
    <property type="protein sequence ID" value="CAL5023254.1"/>
    <property type="molecule type" value="Genomic_DNA"/>
</dbReference>
<evidence type="ECO:0000256" key="1">
    <source>
        <dbReference type="SAM" id="MobiDB-lite"/>
    </source>
</evidence>
<keyword evidence="2" id="KW-0812">Transmembrane</keyword>
<dbReference type="Proteomes" id="UP001497457">
    <property type="component" value="Chromosome 3rd"/>
</dbReference>
<feature type="transmembrane region" description="Helical" evidence="2">
    <location>
        <begin position="92"/>
        <end position="112"/>
    </location>
</feature>
<name>A0ABC9CND8_9POAL</name>
<keyword evidence="4" id="KW-1185">Reference proteome</keyword>
<sequence>MAAAAGTALLRSMASKMGMAVAPRAPSLPCHPPSLPGLCGRRPGPTSSRHHSSSSSAPSGSAPPPPTNSKELTQNKNVPGELNSVKAAPMRVLAMIASFAMCGTGCYLLFWVKPRFEALSDEVRVLRRQNLILIKALEESQSTHINDQDVLDKRLQTLGQVKVSDGQQALDD</sequence>
<reference evidence="3" key="1">
    <citation type="submission" date="2024-10" db="EMBL/GenBank/DDBJ databases">
        <authorList>
            <person name="Ryan C."/>
        </authorList>
    </citation>
    <scope>NUCLEOTIDE SEQUENCE [LARGE SCALE GENOMIC DNA]</scope>
</reference>
<protein>
    <submittedName>
        <fullName evidence="3">Uncharacterized protein</fullName>
    </submittedName>
</protein>
<evidence type="ECO:0000313" key="4">
    <source>
        <dbReference type="Proteomes" id="UP001497457"/>
    </source>
</evidence>
<evidence type="ECO:0000256" key="2">
    <source>
        <dbReference type="SAM" id="Phobius"/>
    </source>
</evidence>
<accession>A0ABC9CND8</accession>
<proteinExistence type="predicted"/>
<organism evidence="3 4">
    <name type="scientific">Urochloa decumbens</name>
    <dbReference type="NCBI Taxonomy" id="240449"/>
    <lineage>
        <taxon>Eukaryota</taxon>
        <taxon>Viridiplantae</taxon>
        <taxon>Streptophyta</taxon>
        <taxon>Embryophyta</taxon>
        <taxon>Tracheophyta</taxon>
        <taxon>Spermatophyta</taxon>
        <taxon>Magnoliopsida</taxon>
        <taxon>Liliopsida</taxon>
        <taxon>Poales</taxon>
        <taxon>Poaceae</taxon>
        <taxon>PACMAD clade</taxon>
        <taxon>Panicoideae</taxon>
        <taxon>Panicodae</taxon>
        <taxon>Paniceae</taxon>
        <taxon>Melinidinae</taxon>
        <taxon>Urochloa</taxon>
    </lineage>
</organism>
<dbReference type="AlphaFoldDB" id="A0ABC9CND8"/>
<gene>
    <name evidence="3" type="ORF">URODEC1_LOCUS76858</name>
</gene>
<keyword evidence="2" id="KW-1133">Transmembrane helix</keyword>
<feature type="compositionally biased region" description="Polar residues" evidence="1">
    <location>
        <begin position="68"/>
        <end position="77"/>
    </location>
</feature>
<feature type="region of interest" description="Disordered" evidence="1">
    <location>
        <begin position="32"/>
        <end position="79"/>
    </location>
</feature>